<dbReference type="GeneID" id="20078513"/>
<dbReference type="RefSeq" id="XP_008862791.1">
    <property type="nucleotide sequence ID" value="XM_008864569.1"/>
</dbReference>
<organism evidence="3">
    <name type="scientific">Aphanomyces invadans</name>
    <dbReference type="NCBI Taxonomy" id="157072"/>
    <lineage>
        <taxon>Eukaryota</taxon>
        <taxon>Sar</taxon>
        <taxon>Stramenopiles</taxon>
        <taxon>Oomycota</taxon>
        <taxon>Saprolegniomycetes</taxon>
        <taxon>Saprolegniales</taxon>
        <taxon>Verrucalvaceae</taxon>
        <taxon>Aphanomyces</taxon>
    </lineage>
</organism>
<proteinExistence type="predicted"/>
<evidence type="ECO:0000256" key="2">
    <source>
        <dbReference type="SAM" id="MobiDB-lite"/>
    </source>
</evidence>
<feature type="coiled-coil region" evidence="1">
    <location>
        <begin position="202"/>
        <end position="295"/>
    </location>
</feature>
<feature type="compositionally biased region" description="Basic and acidic residues" evidence="2">
    <location>
        <begin position="63"/>
        <end position="79"/>
    </location>
</feature>
<accession>A0A024URC9</accession>
<dbReference type="eggNOG" id="ENOG502S5M1">
    <property type="taxonomic scope" value="Eukaryota"/>
</dbReference>
<reference evidence="3" key="1">
    <citation type="submission" date="2013-12" db="EMBL/GenBank/DDBJ databases">
        <title>The Genome Sequence of Aphanomyces invadans NJM9701.</title>
        <authorList>
            <consortium name="The Broad Institute Genomics Platform"/>
            <person name="Russ C."/>
            <person name="Tyler B."/>
            <person name="van West P."/>
            <person name="Dieguez-Uribeondo J."/>
            <person name="Young S.K."/>
            <person name="Zeng Q."/>
            <person name="Gargeya S."/>
            <person name="Fitzgerald M."/>
            <person name="Abouelleil A."/>
            <person name="Alvarado L."/>
            <person name="Chapman S.B."/>
            <person name="Gainer-Dewar J."/>
            <person name="Goldberg J."/>
            <person name="Griggs A."/>
            <person name="Gujja S."/>
            <person name="Hansen M."/>
            <person name="Howarth C."/>
            <person name="Imamovic A."/>
            <person name="Ireland A."/>
            <person name="Larimer J."/>
            <person name="McCowan C."/>
            <person name="Murphy C."/>
            <person name="Pearson M."/>
            <person name="Poon T.W."/>
            <person name="Priest M."/>
            <person name="Roberts A."/>
            <person name="Saif S."/>
            <person name="Shea T."/>
            <person name="Sykes S."/>
            <person name="Wortman J."/>
            <person name="Nusbaum C."/>
            <person name="Birren B."/>
        </authorList>
    </citation>
    <scope>NUCLEOTIDE SEQUENCE [LARGE SCALE GENOMIC DNA]</scope>
    <source>
        <strain evidence="3">NJM9701</strain>
    </source>
</reference>
<dbReference type="AlphaFoldDB" id="A0A024URC9"/>
<keyword evidence="1" id="KW-0175">Coiled coil</keyword>
<sequence>MATRPHELPTSSGSGSLDDFVVSRKLVKATSSSSERNFRALEREDDEEKLSDIESTLIHARFKSRDQDKRRPDSKDVHPVTKKRKPTTSSSSEVVSKQYKSAANDRSSKQPSVKRSQADHDGHDPSSPSPRESYRHQKAKASPHASETKAESSKLVGAFVQTVEKVLNQFDGEKDRDAAFKKLQKDYLALLNVRQTEPEKLLAESNRLAKEAKALHAEANTKLRQQVANLTKKVEKYDKVRENIERIKARTDIGANDSEVVVTLKHENAIIHAENDSLRNRVKNLERELELERSKHLSTTAPSPAEVRRLEGTATDLTHKLVQANKLLGIYELLSSLHINLKSSSDDKVEVSCRAIDSLDAKQFSFNVAIPTNPRDQLEYSPSMEEVDHQKRQAAPLVPDFLLVHIYTILRCQKWARRTSSVFNGPNSRGLCERS</sequence>
<evidence type="ECO:0000313" key="3">
    <source>
        <dbReference type="EMBL" id="ETW08986.1"/>
    </source>
</evidence>
<evidence type="ECO:0000256" key="1">
    <source>
        <dbReference type="SAM" id="Coils"/>
    </source>
</evidence>
<name>A0A024URC9_9STRA</name>
<dbReference type="EMBL" id="KI913953">
    <property type="protein sequence ID" value="ETW08986.1"/>
    <property type="molecule type" value="Genomic_DNA"/>
</dbReference>
<protein>
    <submittedName>
        <fullName evidence="3">Uncharacterized protein</fullName>
    </submittedName>
</protein>
<dbReference type="OrthoDB" id="77066at2759"/>
<gene>
    <name evidence="3" type="ORF">H310_01463</name>
</gene>
<dbReference type="VEuPathDB" id="FungiDB:H310_01463"/>
<feature type="compositionally biased region" description="Polar residues" evidence="2">
    <location>
        <begin position="93"/>
        <end position="115"/>
    </location>
</feature>
<feature type="region of interest" description="Disordered" evidence="2">
    <location>
        <begin position="28"/>
        <end position="152"/>
    </location>
</feature>